<dbReference type="AlphaFoldDB" id="A0A0E9SMC2"/>
<sequence length="32" mass="3670">MSWISPVPLTDLPHTVLSLTHTLTFKFCFISH</sequence>
<accession>A0A0E9SMC2</accession>
<name>A0A0E9SMC2_ANGAN</name>
<protein>
    <submittedName>
        <fullName evidence="1">Uncharacterized protein</fullName>
    </submittedName>
</protein>
<dbReference type="EMBL" id="GBXM01066205">
    <property type="protein sequence ID" value="JAH42372.1"/>
    <property type="molecule type" value="Transcribed_RNA"/>
</dbReference>
<organism evidence="1">
    <name type="scientific">Anguilla anguilla</name>
    <name type="common">European freshwater eel</name>
    <name type="synonym">Muraena anguilla</name>
    <dbReference type="NCBI Taxonomy" id="7936"/>
    <lineage>
        <taxon>Eukaryota</taxon>
        <taxon>Metazoa</taxon>
        <taxon>Chordata</taxon>
        <taxon>Craniata</taxon>
        <taxon>Vertebrata</taxon>
        <taxon>Euteleostomi</taxon>
        <taxon>Actinopterygii</taxon>
        <taxon>Neopterygii</taxon>
        <taxon>Teleostei</taxon>
        <taxon>Anguilliformes</taxon>
        <taxon>Anguillidae</taxon>
        <taxon>Anguilla</taxon>
    </lineage>
</organism>
<reference evidence="1" key="2">
    <citation type="journal article" date="2015" name="Fish Shellfish Immunol.">
        <title>Early steps in the European eel (Anguilla anguilla)-Vibrio vulnificus interaction in the gills: Role of the RtxA13 toxin.</title>
        <authorList>
            <person name="Callol A."/>
            <person name="Pajuelo D."/>
            <person name="Ebbesson L."/>
            <person name="Teles M."/>
            <person name="MacKenzie S."/>
            <person name="Amaro C."/>
        </authorList>
    </citation>
    <scope>NUCLEOTIDE SEQUENCE</scope>
</reference>
<reference evidence="1" key="1">
    <citation type="submission" date="2014-11" db="EMBL/GenBank/DDBJ databases">
        <authorList>
            <person name="Amaro Gonzalez C."/>
        </authorList>
    </citation>
    <scope>NUCLEOTIDE SEQUENCE</scope>
</reference>
<evidence type="ECO:0000313" key="1">
    <source>
        <dbReference type="EMBL" id="JAH42372.1"/>
    </source>
</evidence>
<proteinExistence type="predicted"/>